<reference evidence="3" key="1">
    <citation type="submission" date="2021-01" db="EMBL/GenBank/DDBJ databases">
        <authorList>
            <person name="Corre E."/>
            <person name="Pelletier E."/>
            <person name="Niang G."/>
            <person name="Scheremetjew M."/>
            <person name="Finn R."/>
            <person name="Kale V."/>
            <person name="Holt S."/>
            <person name="Cochrane G."/>
            <person name="Meng A."/>
            <person name="Brown T."/>
            <person name="Cohen L."/>
        </authorList>
    </citation>
    <scope>NUCLEOTIDE SEQUENCE</scope>
    <source>
        <strain evidence="3">CCCM811</strain>
    </source>
</reference>
<name>A0A7S4DJ63_9EUKA</name>
<organism evidence="3">
    <name type="scientific">Lotharella globosa</name>
    <dbReference type="NCBI Taxonomy" id="91324"/>
    <lineage>
        <taxon>Eukaryota</taxon>
        <taxon>Sar</taxon>
        <taxon>Rhizaria</taxon>
        <taxon>Cercozoa</taxon>
        <taxon>Chlorarachniophyceae</taxon>
        <taxon>Lotharella</taxon>
    </lineage>
</organism>
<proteinExistence type="predicted"/>
<dbReference type="InterPro" id="IPR011993">
    <property type="entry name" value="PH-like_dom_sf"/>
</dbReference>
<evidence type="ECO:0000259" key="2">
    <source>
        <dbReference type="PROSITE" id="PS50003"/>
    </source>
</evidence>
<feature type="region of interest" description="Disordered" evidence="1">
    <location>
        <begin position="268"/>
        <end position="293"/>
    </location>
</feature>
<feature type="domain" description="PH" evidence="2">
    <location>
        <begin position="1"/>
        <end position="115"/>
    </location>
</feature>
<accession>A0A7S4DJ63</accession>
<feature type="compositionally biased region" description="Basic and acidic residues" evidence="1">
    <location>
        <begin position="163"/>
        <end position="172"/>
    </location>
</feature>
<evidence type="ECO:0000256" key="1">
    <source>
        <dbReference type="SAM" id="MobiDB-lite"/>
    </source>
</evidence>
<evidence type="ECO:0000313" key="3">
    <source>
        <dbReference type="EMBL" id="CAE0652607.1"/>
    </source>
</evidence>
<protein>
    <recommendedName>
        <fullName evidence="2">PH domain-containing protein</fullName>
    </recommendedName>
</protein>
<dbReference type="Gene3D" id="2.30.29.30">
    <property type="entry name" value="Pleckstrin-homology domain (PH domain)/Phosphotyrosine-binding domain (PTB)"/>
    <property type="match status" value="1"/>
</dbReference>
<gene>
    <name evidence="3" type="ORF">LGLO00237_LOCUS5676</name>
</gene>
<dbReference type="Pfam" id="PF00169">
    <property type="entry name" value="PH"/>
    <property type="match status" value="1"/>
</dbReference>
<dbReference type="SMART" id="SM00233">
    <property type="entry name" value="PH"/>
    <property type="match status" value="1"/>
</dbReference>
<dbReference type="InterPro" id="IPR001849">
    <property type="entry name" value="PH_domain"/>
</dbReference>
<feature type="compositionally biased region" description="Polar residues" evidence="1">
    <location>
        <begin position="151"/>
        <end position="160"/>
    </location>
</feature>
<dbReference type="AlphaFoldDB" id="A0A7S4DJ63"/>
<dbReference type="SUPFAM" id="SSF50729">
    <property type="entry name" value="PH domain-like"/>
    <property type="match status" value="1"/>
</dbReference>
<dbReference type="EMBL" id="HBIV01007643">
    <property type="protein sequence ID" value="CAE0652607.1"/>
    <property type="molecule type" value="Transcribed_RNA"/>
</dbReference>
<dbReference type="PROSITE" id="PS50003">
    <property type="entry name" value="PH_DOMAIN"/>
    <property type="match status" value="1"/>
</dbReference>
<feature type="region of interest" description="Disordered" evidence="1">
    <location>
        <begin position="129"/>
        <end position="206"/>
    </location>
</feature>
<sequence>MRLFDRVFFMTADYLKTWRKRYFKLYQQPPLLTYYHEYDVETGTTPKGPQGSISLSGAKIVVHEHEAYDSIGAAERAGANIYFTIYASAPRRNYPLVADYKTAQMWIEAIARTIRVAISGMKLTDVAAKADNEEGNQQRKTPVNGRGGHRPQNNAGSLLQGSDPKKQIDKTDSAGPSRPGTVTRRPSHPEREARQSDNAGGEEEGWEAWAGRKIRATAAEFYDDAKELAEAVTTGFCLLTLMDELAAGANPRNADEKQITLNLELDKRKESEQDESANLKSLGGLGRADSKSKGKGKLRLNAQTVIIGGEHFAVEAEIDEDTRKGWVVLNNGEDGEIVAKAAT</sequence>